<evidence type="ECO:0000256" key="2">
    <source>
        <dbReference type="SAM" id="Coils"/>
    </source>
</evidence>
<dbReference type="Gene3D" id="1.10.220.60">
    <property type="entry name" value="GRIP domain"/>
    <property type="match status" value="1"/>
</dbReference>
<organism evidence="5 6">
    <name type="scientific">Zootermopsis nevadensis</name>
    <name type="common">Dampwood termite</name>
    <dbReference type="NCBI Taxonomy" id="136037"/>
    <lineage>
        <taxon>Eukaryota</taxon>
        <taxon>Metazoa</taxon>
        <taxon>Ecdysozoa</taxon>
        <taxon>Arthropoda</taxon>
        <taxon>Hexapoda</taxon>
        <taxon>Insecta</taxon>
        <taxon>Pterygota</taxon>
        <taxon>Neoptera</taxon>
        <taxon>Polyneoptera</taxon>
        <taxon>Dictyoptera</taxon>
        <taxon>Blattodea</taxon>
        <taxon>Blattoidea</taxon>
        <taxon>Termitoidae</taxon>
        <taxon>Termopsidae</taxon>
        <taxon>Zootermopsis</taxon>
    </lineage>
</organism>
<sequence length="701" mass="81742">HHSRQGSGTSLGSFSLDGVQEELVSSPPLLKRQDSSEVKLADGKVLNQKDVKRLEKREDEWRRKLQKLEEEWTKKLEKKEDEWKKQMEEKQKDWRRSLELLEKEKGALEEEKREIVQQKLNLEEALKIADEYKKKVFQYQEDIDQLEGFQTQEMAKIKHLLLVKEQELAEKAAALKEASSKIENFKLEITRLRHYEEELANLQDDLESLRHSSDRERSQLSSNLAQSEEDVRHLKDRVAVLEQRTNSECINLGAELSVNDRVQALLGERILLERRLEEVHLHLSDIKSSWSGKISSLETQVERLCRQAAEEGTERRRTEQERDALMERIKALEVIVEKGKSTAKEKDEKIDRLKEERDVLIEELKDMKAKRDQELASLQQEIDLFGVENKDIKTQLIEIEKRLKESETDCAHLNVALEGEKSGNATLHLEVARLRDALEAERTRNANLSISLDRERGEKDTTLLRNAQVNQQVELAKQELREQAQESVELHNRIATMEKELSEKNREIEKMKIDSEKISKRIQDLESLEHDKQAASNLEQELRNNMTELEEQLIEKNKNIRVLQQRLSDMKKTLQRELRLPVQSVDGTSTTESEPFTQAAVLAPSSSRHLQQKQHHQAVTNHQMTDDDDDVNFKYLKHVLIKFLTSREYEAQHLTRAVATLLRFSPEEERLLRETLEWKMSWFGTRPSLGFGQTAKTIPPS</sequence>
<gene>
    <name evidence="5" type="ORF">L798_01836</name>
</gene>
<evidence type="ECO:0000256" key="3">
    <source>
        <dbReference type="SAM" id="MobiDB-lite"/>
    </source>
</evidence>
<dbReference type="Pfam" id="PF01465">
    <property type="entry name" value="GRIP"/>
    <property type="match status" value="1"/>
</dbReference>
<feature type="domain" description="GRIP" evidence="4">
    <location>
        <begin position="626"/>
        <end position="675"/>
    </location>
</feature>
<evidence type="ECO:0000259" key="4">
    <source>
        <dbReference type="PROSITE" id="PS50913"/>
    </source>
</evidence>
<proteinExistence type="predicted"/>
<dbReference type="EMBL" id="KK852514">
    <property type="protein sequence ID" value="KDR22230.1"/>
    <property type="molecule type" value="Genomic_DNA"/>
</dbReference>
<dbReference type="PANTHER" id="PTHR23157:SF24">
    <property type="entry name" value="GOLGIN SUBFAMILY A MEMBER 1"/>
    <property type="match status" value="1"/>
</dbReference>
<evidence type="ECO:0000313" key="6">
    <source>
        <dbReference type="Proteomes" id="UP000027135"/>
    </source>
</evidence>
<feature type="coiled-coil region" evidence="2">
    <location>
        <begin position="168"/>
        <end position="244"/>
    </location>
</feature>
<evidence type="ECO:0000256" key="1">
    <source>
        <dbReference type="ARBA" id="ARBA00023054"/>
    </source>
</evidence>
<dbReference type="OMA" id="GNCIIMD"/>
<dbReference type="PANTHER" id="PTHR23157">
    <property type="entry name" value="GRIP AND COILED-COIL DOMAIN-CONTAINING PROTEIN 1"/>
    <property type="match status" value="1"/>
</dbReference>
<dbReference type="FunCoup" id="A0A067RNQ0">
    <property type="interactions" value="1314"/>
</dbReference>
<dbReference type="InterPro" id="IPR000237">
    <property type="entry name" value="GRIP_dom"/>
</dbReference>
<accession>A0A067RNQ0</accession>
<dbReference type="Proteomes" id="UP000027135">
    <property type="component" value="Unassembled WGS sequence"/>
</dbReference>
<protein>
    <recommendedName>
        <fullName evidence="4">GRIP domain-containing protein</fullName>
    </recommendedName>
</protein>
<dbReference type="SMART" id="SM00755">
    <property type="entry name" value="Grip"/>
    <property type="match status" value="1"/>
</dbReference>
<dbReference type="GO" id="GO:0005794">
    <property type="term" value="C:Golgi apparatus"/>
    <property type="evidence" value="ECO:0007669"/>
    <property type="project" value="TreeGrafter"/>
</dbReference>
<feature type="non-terminal residue" evidence="5">
    <location>
        <position position="1"/>
    </location>
</feature>
<dbReference type="InterPro" id="IPR051952">
    <property type="entry name" value="Golgi-autophagy_related"/>
</dbReference>
<reference evidence="5 6" key="1">
    <citation type="journal article" date="2014" name="Nat. Commun.">
        <title>Molecular traces of alternative social organization in a termite genome.</title>
        <authorList>
            <person name="Terrapon N."/>
            <person name="Li C."/>
            <person name="Robertson H.M."/>
            <person name="Ji L."/>
            <person name="Meng X."/>
            <person name="Booth W."/>
            <person name="Chen Z."/>
            <person name="Childers C.P."/>
            <person name="Glastad K.M."/>
            <person name="Gokhale K."/>
            <person name="Gowin J."/>
            <person name="Gronenberg W."/>
            <person name="Hermansen R.A."/>
            <person name="Hu H."/>
            <person name="Hunt B.G."/>
            <person name="Huylmans A.K."/>
            <person name="Khalil S.M."/>
            <person name="Mitchell R.D."/>
            <person name="Munoz-Torres M.C."/>
            <person name="Mustard J.A."/>
            <person name="Pan H."/>
            <person name="Reese J.T."/>
            <person name="Scharf M.E."/>
            <person name="Sun F."/>
            <person name="Vogel H."/>
            <person name="Xiao J."/>
            <person name="Yang W."/>
            <person name="Yang Z."/>
            <person name="Yang Z."/>
            <person name="Zhou J."/>
            <person name="Zhu J."/>
            <person name="Brent C.S."/>
            <person name="Elsik C.G."/>
            <person name="Goodisman M.A."/>
            <person name="Liberles D.A."/>
            <person name="Roe R.M."/>
            <person name="Vargo E.L."/>
            <person name="Vilcinskas A."/>
            <person name="Wang J."/>
            <person name="Bornberg-Bauer E."/>
            <person name="Korb J."/>
            <person name="Zhang G."/>
            <person name="Liebig J."/>
        </authorList>
    </citation>
    <scope>NUCLEOTIDE SEQUENCE [LARGE SCALE GENOMIC DNA]</scope>
    <source>
        <tissue evidence="5">Whole organism</tissue>
    </source>
</reference>
<keyword evidence="1 2" id="KW-0175">Coiled coil</keyword>
<feature type="region of interest" description="Disordered" evidence="3">
    <location>
        <begin position="605"/>
        <end position="625"/>
    </location>
</feature>
<keyword evidence="6" id="KW-1185">Reference proteome</keyword>
<feature type="coiled-coil region" evidence="2">
    <location>
        <begin position="301"/>
        <end position="409"/>
    </location>
</feature>
<dbReference type="InParanoid" id="A0A067RNQ0"/>
<name>A0A067RNQ0_ZOONE</name>
<dbReference type="eggNOG" id="KOG0992">
    <property type="taxonomic scope" value="Eukaryota"/>
</dbReference>
<evidence type="ECO:0000313" key="5">
    <source>
        <dbReference type="EMBL" id="KDR22230.1"/>
    </source>
</evidence>
<feature type="coiled-coil region" evidence="2">
    <location>
        <begin position="51"/>
        <end position="142"/>
    </location>
</feature>
<dbReference type="AlphaFoldDB" id="A0A067RNQ0"/>
<dbReference type="PROSITE" id="PS50913">
    <property type="entry name" value="GRIP"/>
    <property type="match status" value="1"/>
</dbReference>
<dbReference type="STRING" id="136037.A0A067RNQ0"/>
<feature type="coiled-coil region" evidence="2">
    <location>
        <begin position="466"/>
        <end position="580"/>
    </location>
</feature>